<proteinExistence type="predicted"/>
<accession>A0A7V5UF22</accession>
<sequence length="231" mass="26070">MRYAGVIGLFLAVWLVSCDLDVYFGFQNKSQDFGNSTRIDGRVTNFYTGKPVALADVQIGAQETFTDDSGRFALRYLLSESELRNKPTTVRILKKNFYPLKLSVILDPVANTFPLRLKYAAPLILGVARFHHNGKIAIQAVVKDYQGVYSIEQVQAVVFYRSAAVADSVRYPLQLVDAENTQVGHYQTLIPIRSDLESRLFIVVRDRDGYTARLFRPGKRVDDAPLFPVDQ</sequence>
<name>A0A7V5UF22_CALAY</name>
<dbReference type="InterPro" id="IPR008969">
    <property type="entry name" value="CarboxyPept-like_regulatory"/>
</dbReference>
<evidence type="ECO:0008006" key="2">
    <source>
        <dbReference type="Google" id="ProtNLM"/>
    </source>
</evidence>
<organism evidence="1">
    <name type="scientific">Caldithrix abyssi</name>
    <dbReference type="NCBI Taxonomy" id="187145"/>
    <lineage>
        <taxon>Bacteria</taxon>
        <taxon>Pseudomonadati</taxon>
        <taxon>Calditrichota</taxon>
        <taxon>Calditrichia</taxon>
        <taxon>Calditrichales</taxon>
        <taxon>Calditrichaceae</taxon>
        <taxon>Caldithrix</taxon>
    </lineage>
</organism>
<dbReference type="Proteomes" id="UP000886124">
    <property type="component" value="Unassembled WGS sequence"/>
</dbReference>
<gene>
    <name evidence="1" type="ORF">ENJ89_06400</name>
</gene>
<comment type="caution">
    <text evidence="1">The sequence shown here is derived from an EMBL/GenBank/DDBJ whole genome shotgun (WGS) entry which is preliminary data.</text>
</comment>
<dbReference type="EMBL" id="DROD01000436">
    <property type="protein sequence ID" value="HHJ52809.1"/>
    <property type="molecule type" value="Genomic_DNA"/>
</dbReference>
<dbReference type="PROSITE" id="PS51257">
    <property type="entry name" value="PROKAR_LIPOPROTEIN"/>
    <property type="match status" value="1"/>
</dbReference>
<evidence type="ECO:0000313" key="1">
    <source>
        <dbReference type="EMBL" id="HHJ52809.1"/>
    </source>
</evidence>
<dbReference type="SUPFAM" id="SSF49464">
    <property type="entry name" value="Carboxypeptidase regulatory domain-like"/>
    <property type="match status" value="1"/>
</dbReference>
<dbReference type="AlphaFoldDB" id="A0A7V5UF22"/>
<protein>
    <recommendedName>
        <fullName evidence="2">Carboxypeptidase regulatory-like domain-containing protein</fullName>
    </recommendedName>
</protein>
<reference evidence="1" key="1">
    <citation type="journal article" date="2020" name="mSystems">
        <title>Genome- and Community-Level Interaction Insights into Carbon Utilization and Element Cycling Functions of Hydrothermarchaeota in Hydrothermal Sediment.</title>
        <authorList>
            <person name="Zhou Z."/>
            <person name="Liu Y."/>
            <person name="Xu W."/>
            <person name="Pan J."/>
            <person name="Luo Z.H."/>
            <person name="Li M."/>
        </authorList>
    </citation>
    <scope>NUCLEOTIDE SEQUENCE [LARGE SCALE GENOMIC DNA]</scope>
    <source>
        <strain evidence="1">HyVt-527</strain>
    </source>
</reference>